<feature type="region of interest" description="Disordered" evidence="5">
    <location>
        <begin position="80"/>
        <end position="105"/>
    </location>
</feature>
<sequence length="839" mass="94472">MLNAYCKEVLLFHNSFPEPDLNQIAKSGSKHDLLILSSFVLTVAVNCENKNKYIQRIMTLPEDLQAALMVAIEQTMYQLEAPSPNPDQPDPTSFSNNSPNLDPSKQSALFSKLNINPNSSKEHINSILQTELLAQFEKNDSIQANLEKLSKDVDRWHQKYEGEKQTKLELSNQLELALSSNNNPPSYDPTSKTFTIVKAENDALRSDLEKAELQNNNLTSQLQEMILKLNKANSENLSQKSQLAELEKLRDQEQEYLFLQEKLSKSENIIEKYRVKLEQSTDLKKKLASVEQQLKNETETRAIFESKYLSLLSSKSDSQNSLTISDSLTKLESQLNLATIENSELVNKLSKLESENKKLSSEAQLYKNSSRDLEERIRELELGAANLASQYPNANANTLSSSQNNLELAETLGESPAQLKQQIKKLSLEIKKLRRGSVIKDDHIKEKALFESWVEIANAEKLDALSKLSAAENTISQLSSKIQSLEINPNNDTSKLEQSLKEKQSKIEELQTGFQNVISENKSLLSKLDNYAAEITNYKAQLNATIAELKEQSAVLAQLEKICTSSKYYSAGNNSEKPNLVSWYTDLELLYRSKSEQLENLQSEQSELEGTIQTQRGRMAELENLVIGAEQNNLDVKSITEKLLESRKECHNYVLSLQKSKQLIKKLSKDLESSSSSNVGSEKTLNVQISRMQSDLDSKQEEIAGLKEQIKSIQKQKNFETRLMSSAWFYMQRKMEQDNDQIGTTGARAGSNFSNVSSGSEYSKGINPNYSSTKNQPGIKGFDKHSASASRFVANGRFVNSTSSWLESQREAYILILVLDLCAGSLSFNCEYSFLTFSL</sequence>
<dbReference type="GO" id="GO:0005815">
    <property type="term" value="C:microtubule organizing center"/>
    <property type="evidence" value="ECO:0007669"/>
    <property type="project" value="TreeGrafter"/>
</dbReference>
<feature type="coiled-coil region" evidence="4">
    <location>
        <begin position="468"/>
        <end position="632"/>
    </location>
</feature>
<dbReference type="InterPro" id="IPR036872">
    <property type="entry name" value="CH_dom_sf"/>
</dbReference>
<feature type="coiled-coil region" evidence="4">
    <location>
        <begin position="194"/>
        <end position="390"/>
    </location>
</feature>
<proteinExistence type="predicted"/>
<evidence type="ECO:0000256" key="2">
    <source>
        <dbReference type="ARBA" id="ARBA00022490"/>
    </source>
</evidence>
<dbReference type="SUPFAM" id="SSF116907">
    <property type="entry name" value="Hook domain"/>
    <property type="match status" value="1"/>
</dbReference>
<organism evidence="7 8">
    <name type="scientific">Smittium megazygosporum</name>
    <dbReference type="NCBI Taxonomy" id="133381"/>
    <lineage>
        <taxon>Eukaryota</taxon>
        <taxon>Fungi</taxon>
        <taxon>Fungi incertae sedis</taxon>
        <taxon>Zoopagomycota</taxon>
        <taxon>Kickxellomycotina</taxon>
        <taxon>Harpellomycetes</taxon>
        <taxon>Harpellales</taxon>
        <taxon>Legeriomycetaceae</taxon>
        <taxon>Smittium</taxon>
    </lineage>
</organism>
<dbReference type="Gene3D" id="1.10.418.10">
    <property type="entry name" value="Calponin-like domain"/>
    <property type="match status" value="1"/>
</dbReference>
<evidence type="ECO:0000259" key="6">
    <source>
        <dbReference type="Pfam" id="PF19047"/>
    </source>
</evidence>
<evidence type="ECO:0000256" key="1">
    <source>
        <dbReference type="ARBA" id="ARBA00004496"/>
    </source>
</evidence>
<evidence type="ECO:0000256" key="4">
    <source>
        <dbReference type="SAM" id="Coils"/>
    </source>
</evidence>
<feature type="coiled-coil region" evidence="4">
    <location>
        <begin position="682"/>
        <end position="716"/>
    </location>
</feature>
<dbReference type="InterPro" id="IPR043936">
    <property type="entry name" value="HOOK_N"/>
</dbReference>
<reference evidence="7 8" key="1">
    <citation type="journal article" date="2018" name="MBio">
        <title>Comparative Genomics Reveals the Core Gene Toolbox for the Fungus-Insect Symbiosis.</title>
        <authorList>
            <person name="Wang Y."/>
            <person name="Stata M."/>
            <person name="Wang W."/>
            <person name="Stajich J.E."/>
            <person name="White M.M."/>
            <person name="Moncalvo J.M."/>
        </authorList>
    </citation>
    <scope>NUCLEOTIDE SEQUENCE [LARGE SCALE GENOMIC DNA]</scope>
    <source>
        <strain evidence="7 8">SC-DP-2</strain>
    </source>
</reference>
<dbReference type="Proteomes" id="UP000245609">
    <property type="component" value="Unassembled WGS sequence"/>
</dbReference>
<accession>A0A2T9ZF95</accession>
<comment type="caution">
    <text evidence="7">The sequence shown here is derived from an EMBL/GenBank/DDBJ whole genome shotgun (WGS) entry which is preliminary data.</text>
</comment>
<dbReference type="STRING" id="133381.A0A2T9ZF95"/>
<evidence type="ECO:0000313" key="7">
    <source>
        <dbReference type="EMBL" id="PVV03272.1"/>
    </source>
</evidence>
<dbReference type="PANTHER" id="PTHR18947:SF28">
    <property type="entry name" value="GIRDIN, ISOFORM A"/>
    <property type="match status" value="1"/>
</dbReference>
<feature type="coiled-coil region" evidence="4">
    <location>
        <begin position="139"/>
        <end position="166"/>
    </location>
</feature>
<protein>
    <recommendedName>
        <fullName evidence="6">HOOK N-terminal domain-containing protein</fullName>
    </recommendedName>
</protein>
<dbReference type="GO" id="GO:0030705">
    <property type="term" value="P:cytoskeleton-dependent intracellular transport"/>
    <property type="evidence" value="ECO:0007669"/>
    <property type="project" value="InterPro"/>
</dbReference>
<dbReference type="PANTHER" id="PTHR18947">
    <property type="entry name" value="HOOK PROTEINS"/>
    <property type="match status" value="1"/>
</dbReference>
<dbReference type="GO" id="GO:0008017">
    <property type="term" value="F:microtubule binding"/>
    <property type="evidence" value="ECO:0007669"/>
    <property type="project" value="TreeGrafter"/>
</dbReference>
<gene>
    <name evidence="7" type="ORF">BB560_002253</name>
</gene>
<dbReference type="AlphaFoldDB" id="A0A2T9ZF95"/>
<dbReference type="GO" id="GO:0031122">
    <property type="term" value="P:cytoplasmic microtubule organization"/>
    <property type="evidence" value="ECO:0007669"/>
    <property type="project" value="TreeGrafter"/>
</dbReference>
<evidence type="ECO:0000313" key="8">
    <source>
        <dbReference type="Proteomes" id="UP000245609"/>
    </source>
</evidence>
<keyword evidence="8" id="KW-1185">Reference proteome</keyword>
<keyword evidence="2" id="KW-0963">Cytoplasm</keyword>
<dbReference type="GO" id="GO:0005737">
    <property type="term" value="C:cytoplasm"/>
    <property type="evidence" value="ECO:0007669"/>
    <property type="project" value="UniProtKB-SubCell"/>
</dbReference>
<dbReference type="GO" id="GO:0051959">
    <property type="term" value="F:dynein light intermediate chain binding"/>
    <property type="evidence" value="ECO:0007669"/>
    <property type="project" value="TreeGrafter"/>
</dbReference>
<feature type="domain" description="HOOK N-terminal" evidence="6">
    <location>
        <begin position="4"/>
        <end position="73"/>
    </location>
</feature>
<dbReference type="EMBL" id="MBFS01000254">
    <property type="protein sequence ID" value="PVV03272.1"/>
    <property type="molecule type" value="Genomic_DNA"/>
</dbReference>
<comment type="subcellular location">
    <subcellularLocation>
        <location evidence="1">Cytoplasm</location>
    </subcellularLocation>
</comment>
<dbReference type="OrthoDB" id="49395at2759"/>
<feature type="compositionally biased region" description="Polar residues" evidence="5">
    <location>
        <begin position="90"/>
        <end position="105"/>
    </location>
</feature>
<evidence type="ECO:0000256" key="3">
    <source>
        <dbReference type="ARBA" id="ARBA00023054"/>
    </source>
</evidence>
<dbReference type="Pfam" id="PF19047">
    <property type="entry name" value="HOOK_N"/>
    <property type="match status" value="1"/>
</dbReference>
<evidence type="ECO:0000256" key="5">
    <source>
        <dbReference type="SAM" id="MobiDB-lite"/>
    </source>
</evidence>
<dbReference type="CDD" id="cd22211">
    <property type="entry name" value="HkD_SF"/>
    <property type="match status" value="1"/>
</dbReference>
<keyword evidence="3 4" id="KW-0175">Coiled coil</keyword>
<name>A0A2T9ZF95_9FUNG</name>